<protein>
    <submittedName>
        <fullName evidence="2">Uncharacterized protein</fullName>
    </submittedName>
</protein>
<name>A0A8K0NAR0_COCNU</name>
<dbReference type="AlphaFoldDB" id="A0A8K0NAR0"/>
<feature type="compositionally biased region" description="Basic and acidic residues" evidence="1">
    <location>
        <begin position="70"/>
        <end position="82"/>
    </location>
</feature>
<feature type="region of interest" description="Disordered" evidence="1">
    <location>
        <begin position="46"/>
        <end position="82"/>
    </location>
</feature>
<organism evidence="2 3">
    <name type="scientific">Cocos nucifera</name>
    <name type="common">Coconut palm</name>
    <dbReference type="NCBI Taxonomy" id="13894"/>
    <lineage>
        <taxon>Eukaryota</taxon>
        <taxon>Viridiplantae</taxon>
        <taxon>Streptophyta</taxon>
        <taxon>Embryophyta</taxon>
        <taxon>Tracheophyta</taxon>
        <taxon>Spermatophyta</taxon>
        <taxon>Magnoliopsida</taxon>
        <taxon>Liliopsida</taxon>
        <taxon>Arecaceae</taxon>
        <taxon>Arecoideae</taxon>
        <taxon>Cocoseae</taxon>
        <taxon>Attaleinae</taxon>
        <taxon>Cocos</taxon>
    </lineage>
</organism>
<keyword evidence="3" id="KW-1185">Reference proteome</keyword>
<sequence>MRGKKMRKEEKGGFMVQAPAGPTAALSHYILLRFWFDILKRERGNPIKKGQHRKKIALENRKHGSKHSKPNYDSEDKLDSGI</sequence>
<proteinExistence type="predicted"/>
<gene>
    <name evidence="2" type="ORF">COCNU_12G000130</name>
</gene>
<evidence type="ECO:0000313" key="2">
    <source>
        <dbReference type="EMBL" id="KAG1365013.1"/>
    </source>
</evidence>
<dbReference type="EMBL" id="CM017883">
    <property type="protein sequence ID" value="KAG1365013.1"/>
    <property type="molecule type" value="Genomic_DNA"/>
</dbReference>
<reference evidence="2" key="1">
    <citation type="journal article" date="2017" name="Gigascience">
        <title>The genome draft of coconut (Cocos nucifera).</title>
        <authorList>
            <person name="Xiao Y."/>
            <person name="Xu P."/>
            <person name="Fan H."/>
            <person name="Baudouin L."/>
            <person name="Xia W."/>
            <person name="Bocs S."/>
            <person name="Xu J."/>
            <person name="Li Q."/>
            <person name="Guo A."/>
            <person name="Zhou L."/>
            <person name="Li J."/>
            <person name="Wu Y."/>
            <person name="Ma Z."/>
            <person name="Armero A."/>
            <person name="Issali A.E."/>
            <person name="Liu N."/>
            <person name="Peng M."/>
            <person name="Yang Y."/>
        </authorList>
    </citation>
    <scope>NUCLEOTIDE SEQUENCE</scope>
    <source>
        <tissue evidence="2">Spear leaf of Hainan Tall coconut</tissue>
    </source>
</reference>
<dbReference type="Proteomes" id="UP000797356">
    <property type="component" value="Chromosome 12"/>
</dbReference>
<accession>A0A8K0NAR0</accession>
<evidence type="ECO:0000256" key="1">
    <source>
        <dbReference type="SAM" id="MobiDB-lite"/>
    </source>
</evidence>
<evidence type="ECO:0000313" key="3">
    <source>
        <dbReference type="Proteomes" id="UP000797356"/>
    </source>
</evidence>
<comment type="caution">
    <text evidence="2">The sequence shown here is derived from an EMBL/GenBank/DDBJ whole genome shotgun (WGS) entry which is preliminary data.</text>
</comment>
<reference evidence="2" key="2">
    <citation type="submission" date="2019-07" db="EMBL/GenBank/DDBJ databases">
        <authorList>
            <person name="Yang Y."/>
            <person name="Bocs S."/>
            <person name="Baudouin L."/>
        </authorList>
    </citation>
    <scope>NUCLEOTIDE SEQUENCE</scope>
    <source>
        <tissue evidence="2">Spear leaf of Hainan Tall coconut</tissue>
    </source>
</reference>